<dbReference type="PROSITE" id="PS50011">
    <property type="entry name" value="PROTEIN_KINASE_DOM"/>
    <property type="match status" value="1"/>
</dbReference>
<evidence type="ECO:0000259" key="1">
    <source>
        <dbReference type="PROSITE" id="PS50011"/>
    </source>
</evidence>
<organism evidence="2 3">
    <name type="scientific">Candidatus Tanganyikabacteria bacterium</name>
    <dbReference type="NCBI Taxonomy" id="2961651"/>
    <lineage>
        <taxon>Bacteria</taxon>
        <taxon>Bacillati</taxon>
        <taxon>Candidatus Sericytochromatia</taxon>
        <taxon>Candidatus Tanganyikabacteria</taxon>
    </lineage>
</organism>
<gene>
    <name evidence="2" type="ORF">FJZ00_00375</name>
</gene>
<dbReference type="Proteomes" id="UP000703893">
    <property type="component" value="Unassembled WGS sequence"/>
</dbReference>
<dbReference type="PANTHER" id="PTHR44167">
    <property type="entry name" value="OVARIAN-SPECIFIC SERINE/THREONINE-PROTEIN KINASE LOK-RELATED"/>
    <property type="match status" value="1"/>
</dbReference>
<dbReference type="GO" id="GO:0004674">
    <property type="term" value="F:protein serine/threonine kinase activity"/>
    <property type="evidence" value="ECO:0007669"/>
    <property type="project" value="UniProtKB-KW"/>
</dbReference>
<name>A0A938BM51_9BACT</name>
<dbReference type="AlphaFoldDB" id="A0A938BM51"/>
<dbReference type="EMBL" id="VGJX01000009">
    <property type="protein sequence ID" value="MBM3273575.1"/>
    <property type="molecule type" value="Genomic_DNA"/>
</dbReference>
<keyword evidence="2" id="KW-0808">Transferase</keyword>
<proteinExistence type="predicted"/>
<accession>A0A938BM51</accession>
<evidence type="ECO:0000313" key="2">
    <source>
        <dbReference type="EMBL" id="MBM3273575.1"/>
    </source>
</evidence>
<evidence type="ECO:0000313" key="3">
    <source>
        <dbReference type="Proteomes" id="UP000703893"/>
    </source>
</evidence>
<dbReference type="InterPro" id="IPR000719">
    <property type="entry name" value="Prot_kinase_dom"/>
</dbReference>
<dbReference type="SUPFAM" id="SSF56112">
    <property type="entry name" value="Protein kinase-like (PK-like)"/>
    <property type="match status" value="1"/>
</dbReference>
<dbReference type="InterPro" id="IPR011009">
    <property type="entry name" value="Kinase-like_dom_sf"/>
</dbReference>
<dbReference type="Gene3D" id="1.10.510.10">
    <property type="entry name" value="Transferase(Phosphotransferase) domain 1"/>
    <property type="match status" value="1"/>
</dbReference>
<feature type="non-terminal residue" evidence="2">
    <location>
        <position position="301"/>
    </location>
</feature>
<dbReference type="Gene3D" id="3.30.200.20">
    <property type="entry name" value="Phosphorylase Kinase, domain 1"/>
    <property type="match status" value="1"/>
</dbReference>
<dbReference type="GO" id="GO:0005524">
    <property type="term" value="F:ATP binding"/>
    <property type="evidence" value="ECO:0007669"/>
    <property type="project" value="InterPro"/>
</dbReference>
<sequence>MSETTQNPGAGVAEAASAPEPLAAEALLNNRYSVQRFLECKAGVNLYRALDTITDIPVILKETGDRTVPVSSSVLAESEWADKASENPFQNEFLILRSVSYPTVVKALDIFKQESRAYLCIEQLEGRDLAFLLKSGQEISVQQSLDWMVQLCQALSQLHRRQILHLDVQPRYVVVAPDGQRVRLTGFHRATLLPVTERPDATPGYSPPEQFGYLDGTVDERADIYALGALWHYLLTGNPPESYWAIEEERFNYPDVSAFRPDIHPQVERIVRQMLQIDPIDRYANVTELKNDLLALINNPI</sequence>
<comment type="caution">
    <text evidence="2">The sequence shown here is derived from an EMBL/GenBank/DDBJ whole genome shotgun (WGS) entry which is preliminary data.</text>
</comment>
<protein>
    <submittedName>
        <fullName evidence="2">Serine/threonine protein kinase</fullName>
    </submittedName>
</protein>
<dbReference type="Pfam" id="PF00069">
    <property type="entry name" value="Pkinase"/>
    <property type="match status" value="1"/>
</dbReference>
<dbReference type="SMART" id="SM00220">
    <property type="entry name" value="S_TKc"/>
    <property type="match status" value="1"/>
</dbReference>
<dbReference type="CDD" id="cd14014">
    <property type="entry name" value="STKc_PknB_like"/>
    <property type="match status" value="1"/>
</dbReference>
<dbReference type="PANTHER" id="PTHR44167:SF24">
    <property type="entry name" value="SERINE_THREONINE-PROTEIN KINASE CHK2"/>
    <property type="match status" value="1"/>
</dbReference>
<keyword evidence="2" id="KW-0723">Serine/threonine-protein kinase</keyword>
<reference evidence="2 3" key="1">
    <citation type="submission" date="2019-03" db="EMBL/GenBank/DDBJ databases">
        <title>Lake Tanganyika Metagenome-Assembled Genomes (MAGs).</title>
        <authorList>
            <person name="Tran P."/>
        </authorList>
    </citation>
    <scope>NUCLEOTIDE SEQUENCE [LARGE SCALE GENOMIC DNA]</scope>
    <source>
        <strain evidence="2">K_DeepCast_65m_m2_236</strain>
    </source>
</reference>
<feature type="domain" description="Protein kinase" evidence="1">
    <location>
        <begin position="32"/>
        <end position="294"/>
    </location>
</feature>
<keyword evidence="2" id="KW-0418">Kinase</keyword>